<feature type="transmembrane region" description="Helical" evidence="1">
    <location>
        <begin position="52"/>
        <end position="73"/>
    </location>
</feature>
<dbReference type="Pfam" id="PF26119">
    <property type="entry name" value="DUF8036"/>
    <property type="match status" value="1"/>
</dbReference>
<protein>
    <submittedName>
        <fullName evidence="2">Uncharacterized protein</fullName>
    </submittedName>
</protein>
<keyword evidence="1" id="KW-0472">Membrane</keyword>
<feature type="transmembrane region" description="Helical" evidence="1">
    <location>
        <begin position="80"/>
        <end position="97"/>
    </location>
</feature>
<reference evidence="2 3" key="1">
    <citation type="journal article" date="2019" name="Int. J. Syst. Evol. Microbiol.">
        <title>The Global Catalogue of Microorganisms (GCM) 10K type strain sequencing project: providing services to taxonomists for standard genome sequencing and annotation.</title>
        <authorList>
            <consortium name="The Broad Institute Genomics Platform"/>
            <consortium name="The Broad Institute Genome Sequencing Center for Infectious Disease"/>
            <person name="Wu L."/>
            <person name="Ma J."/>
        </authorList>
    </citation>
    <scope>NUCLEOTIDE SEQUENCE [LARGE SCALE GENOMIC DNA]</scope>
    <source>
        <strain evidence="2 3">JCM 16331</strain>
    </source>
</reference>
<proteinExistence type="predicted"/>
<name>A0A830GBI9_9EURY</name>
<feature type="transmembrane region" description="Helical" evidence="1">
    <location>
        <begin position="117"/>
        <end position="134"/>
    </location>
</feature>
<sequence>MTRDLTPLTKTAVVAAVAALCGAVAGIALPVVPMPPPIDHHAILETFARVQFAVSTFNLVLLAALVVAYVRLYRGLPNKYTLSLLLTSVALFLYALSSNPLVPMAFGFPPITGLGPFTFLPNFFVGVAVVVLFYQSQT</sequence>
<dbReference type="Proteomes" id="UP000608850">
    <property type="component" value="Unassembled WGS sequence"/>
</dbReference>
<evidence type="ECO:0000313" key="2">
    <source>
        <dbReference type="EMBL" id="GGN16907.1"/>
    </source>
</evidence>
<dbReference type="AlphaFoldDB" id="A0A830GBI9"/>
<accession>A0A830GBI9</accession>
<dbReference type="EMBL" id="BMOQ01000004">
    <property type="protein sequence ID" value="GGN16907.1"/>
    <property type="molecule type" value="Genomic_DNA"/>
</dbReference>
<evidence type="ECO:0000313" key="3">
    <source>
        <dbReference type="Proteomes" id="UP000608850"/>
    </source>
</evidence>
<dbReference type="InterPro" id="IPR058349">
    <property type="entry name" value="DUF8036"/>
</dbReference>
<keyword evidence="1" id="KW-1133">Transmembrane helix</keyword>
<keyword evidence="1" id="KW-0812">Transmembrane</keyword>
<evidence type="ECO:0000256" key="1">
    <source>
        <dbReference type="SAM" id="Phobius"/>
    </source>
</evidence>
<feature type="transmembrane region" description="Helical" evidence="1">
    <location>
        <begin position="12"/>
        <end position="32"/>
    </location>
</feature>
<comment type="caution">
    <text evidence="2">The sequence shown here is derived from an EMBL/GenBank/DDBJ whole genome shotgun (WGS) entry which is preliminary data.</text>
</comment>
<gene>
    <name evidence="2" type="ORF">GCM10009021_17020</name>
</gene>
<dbReference type="RefSeq" id="WP_229772830.1">
    <property type="nucleotide sequence ID" value="NZ_BMOQ01000004.1"/>
</dbReference>
<organism evidence="2 3">
    <name type="scientific">Halarchaeum nitratireducens</name>
    <dbReference type="NCBI Taxonomy" id="489913"/>
    <lineage>
        <taxon>Archaea</taxon>
        <taxon>Methanobacteriati</taxon>
        <taxon>Methanobacteriota</taxon>
        <taxon>Stenosarchaea group</taxon>
        <taxon>Halobacteria</taxon>
        <taxon>Halobacteriales</taxon>
        <taxon>Halobacteriaceae</taxon>
    </lineage>
</organism>
<keyword evidence="3" id="KW-1185">Reference proteome</keyword>